<feature type="compositionally biased region" description="Pro residues" evidence="4">
    <location>
        <begin position="1"/>
        <end position="15"/>
    </location>
</feature>
<dbReference type="SUPFAM" id="SSF81995">
    <property type="entry name" value="beta-sandwich domain of Sec23/24"/>
    <property type="match status" value="1"/>
</dbReference>
<dbReference type="PANTHER" id="PTHR13803">
    <property type="entry name" value="SEC24-RELATED PROTEIN"/>
    <property type="match status" value="1"/>
</dbReference>
<dbReference type="SUPFAM" id="SSF82754">
    <property type="entry name" value="C-terminal, gelsolin-like domain of Sec23/24"/>
    <property type="match status" value="1"/>
</dbReference>
<feature type="compositionally biased region" description="Polar residues" evidence="4">
    <location>
        <begin position="128"/>
        <end position="143"/>
    </location>
</feature>
<dbReference type="GO" id="GO:0006886">
    <property type="term" value="P:intracellular protein transport"/>
    <property type="evidence" value="ECO:0007669"/>
    <property type="project" value="InterPro"/>
</dbReference>
<gene>
    <name evidence="10" type="ORF">CONCODRAFT_58771</name>
</gene>
<dbReference type="Pfam" id="PF04810">
    <property type="entry name" value="zf-Sec23_Sec24"/>
    <property type="match status" value="1"/>
</dbReference>
<accession>A0A137P4X2</accession>
<evidence type="ECO:0000256" key="1">
    <source>
        <dbReference type="ARBA" id="ARBA00008334"/>
    </source>
</evidence>
<feature type="domain" description="Sec23/Sec24 helical" evidence="8">
    <location>
        <begin position="699"/>
        <end position="800"/>
    </location>
</feature>
<dbReference type="OMA" id="INPFMTF"/>
<feature type="domain" description="Sec23/Sec24 beta-sandwich" evidence="9">
    <location>
        <begin position="604"/>
        <end position="688"/>
    </location>
</feature>
<dbReference type="InterPro" id="IPR006900">
    <property type="entry name" value="Sec23/24_helical_dom"/>
</dbReference>
<dbReference type="OrthoDB" id="49016at2759"/>
<evidence type="ECO:0008006" key="12">
    <source>
        <dbReference type="Google" id="ProtNLM"/>
    </source>
</evidence>
<dbReference type="SUPFAM" id="SSF82919">
    <property type="entry name" value="Zn-finger domain of Sec23/24"/>
    <property type="match status" value="1"/>
</dbReference>
<proteinExistence type="inferred from homology"/>
<dbReference type="STRING" id="796925.A0A137P4X2"/>
<keyword evidence="3" id="KW-0653">Protein transport</keyword>
<evidence type="ECO:0000256" key="2">
    <source>
        <dbReference type="ARBA" id="ARBA00022448"/>
    </source>
</evidence>
<feature type="compositionally biased region" description="Low complexity" evidence="4">
    <location>
        <begin position="144"/>
        <end position="175"/>
    </location>
</feature>
<dbReference type="InterPro" id="IPR036175">
    <property type="entry name" value="Sec23/24_helical_dom_sf"/>
</dbReference>
<feature type="compositionally biased region" description="Low complexity" evidence="4">
    <location>
        <begin position="30"/>
        <end position="43"/>
    </location>
</feature>
<evidence type="ECO:0000259" key="7">
    <source>
        <dbReference type="Pfam" id="PF04811"/>
    </source>
</evidence>
<dbReference type="InterPro" id="IPR012990">
    <property type="entry name" value="Beta-sandwich_Sec23_24"/>
</dbReference>
<feature type="compositionally biased region" description="Polar residues" evidence="4">
    <location>
        <begin position="83"/>
        <end position="117"/>
    </location>
</feature>
<feature type="domain" description="Sec23/Sec24 trunk" evidence="7">
    <location>
        <begin position="362"/>
        <end position="597"/>
    </location>
</feature>
<dbReference type="Gene3D" id="2.30.30.380">
    <property type="entry name" value="Zn-finger domain of Sec23/24"/>
    <property type="match status" value="1"/>
</dbReference>
<dbReference type="Pfam" id="PF08033">
    <property type="entry name" value="Sec23_BS"/>
    <property type="match status" value="1"/>
</dbReference>
<dbReference type="GO" id="GO:0070971">
    <property type="term" value="C:endoplasmic reticulum exit site"/>
    <property type="evidence" value="ECO:0007669"/>
    <property type="project" value="TreeGrafter"/>
</dbReference>
<dbReference type="Gene3D" id="1.20.120.730">
    <property type="entry name" value="Sec23/Sec24 helical domain"/>
    <property type="match status" value="1"/>
</dbReference>
<evidence type="ECO:0000259" key="5">
    <source>
        <dbReference type="Pfam" id="PF00626"/>
    </source>
</evidence>
<feature type="domain" description="Zinc finger Sec23/Sec24-type" evidence="6">
    <location>
        <begin position="287"/>
        <end position="325"/>
    </location>
</feature>
<dbReference type="Proteomes" id="UP000070444">
    <property type="component" value="Unassembled WGS sequence"/>
</dbReference>
<dbReference type="AlphaFoldDB" id="A0A137P4X2"/>
<feature type="domain" description="Gelsolin-like" evidence="5">
    <location>
        <begin position="826"/>
        <end position="889"/>
    </location>
</feature>
<keyword evidence="11" id="KW-1185">Reference proteome</keyword>
<organism evidence="10 11">
    <name type="scientific">Conidiobolus coronatus (strain ATCC 28846 / CBS 209.66 / NRRL 28638)</name>
    <name type="common">Delacroixia coronata</name>
    <dbReference type="NCBI Taxonomy" id="796925"/>
    <lineage>
        <taxon>Eukaryota</taxon>
        <taxon>Fungi</taxon>
        <taxon>Fungi incertae sedis</taxon>
        <taxon>Zoopagomycota</taxon>
        <taxon>Entomophthoromycotina</taxon>
        <taxon>Entomophthoromycetes</taxon>
        <taxon>Entomophthorales</taxon>
        <taxon>Ancylistaceae</taxon>
        <taxon>Conidiobolus</taxon>
    </lineage>
</organism>
<name>A0A137P4X2_CONC2</name>
<dbReference type="PANTHER" id="PTHR13803:SF4">
    <property type="entry name" value="SECRETORY 24CD, ISOFORM C"/>
    <property type="match status" value="1"/>
</dbReference>
<dbReference type="InterPro" id="IPR036174">
    <property type="entry name" value="Znf_Sec23_Sec24_sf"/>
</dbReference>
<dbReference type="InterPro" id="IPR029006">
    <property type="entry name" value="ADF-H/Gelsolin-like_dom_sf"/>
</dbReference>
<sequence length="961" mass="107098">MNPNLPPQPNRPHYPNPAQQQRPPGPGISPNAHPQQHPNPNYNRFPAPGQRPPPHMMRPMHPNPQGGQLPPRPQANQPPAQMHPQQISSPPYNNPNIQPLADQMNSMDINQGGSVKSSKIRARHAYDQSLTGSYEQSGQTNGAPNPYQPIQNPNYGQQYPHAQAQAQPQAPQAYAPIPPNAHQRPKIDPEQAPSIVAVQAANQEEYDKQPFATSSRTAPPLSSTQFIGYDEGNCNPKFARATINNIPVSADLMDSVQIPLGVVFQPLAKLRPDEYPIQVVDCGEAGPLRCSRCKGYINPLVQFIMGGRKYICNLCKFENDVPESYFCNLDVNGRRLDVDYRPELRYGSVEFVATKEYCLRDPVPASYVFAIDVSFNSIQSGFFRQVVQSIKNMLYSETQPFPNVKVGLITYDRTVHFYNFNPYLEQAQMMVVADINETFVPLSDGFLVDPHESRNVIEPFLDGLVDMFANNRVAEATLGAAIECAQLALKEKGGKVIAFHTCLPTLGPGTLKNRDNMKQLGTEKEKQLFVPQDPFYEKLAQTCVDNGVSVDLFLAPHHMVDLTTIGLLSSISGGETYFYPGFEISKDGNKLNGDLSELLSLPFGFNGVMRVRCSDGLVIDEHIGNFYNRNSSDLELGGIDSEKSVTVLFKHESKLDEKSEVSFQCALLYTTQEGQRRIRVHNLSIPVTTLIGNAFKYADMDTIVSVLIKLSISNSAESHLKLVRDQFTEQCVKILTGYRKNCAQGTAPGQLILPEALKLLPLLANGALKLKALRSGLDVTLDSRVYYMRLLKSLSVASTIRLLYPNVYELHNMPLEVGEPNHNGRIVLPNSVRASYTNLDPSGAYLLENGDQSFIWLGRQVKGEFLQAAFGVSSLEQIDTKLTDLPVVSSNVNEQIRKVINAIQAQRSRSVSSVQIVRQQLDQRELEFCNLLIEDKNLDNMSYIDYLCHIHRQIQIEVSRT</sequence>
<keyword evidence="2" id="KW-0813">Transport</keyword>
<dbReference type="Gene3D" id="3.40.20.10">
    <property type="entry name" value="Severin"/>
    <property type="match status" value="1"/>
</dbReference>
<dbReference type="InterPro" id="IPR006895">
    <property type="entry name" value="Znf_Sec23_Sec24"/>
</dbReference>
<dbReference type="EMBL" id="KQ964516">
    <property type="protein sequence ID" value="KXN69974.1"/>
    <property type="molecule type" value="Genomic_DNA"/>
</dbReference>
<evidence type="ECO:0000259" key="6">
    <source>
        <dbReference type="Pfam" id="PF04810"/>
    </source>
</evidence>
<dbReference type="InterPro" id="IPR036180">
    <property type="entry name" value="Gelsolin-like_dom_sf"/>
</dbReference>
<dbReference type="Pfam" id="PF04815">
    <property type="entry name" value="Sec23_helical"/>
    <property type="match status" value="1"/>
</dbReference>
<dbReference type="InterPro" id="IPR036465">
    <property type="entry name" value="vWFA_dom_sf"/>
</dbReference>
<dbReference type="Gene3D" id="3.40.50.410">
    <property type="entry name" value="von Willebrand factor, type A domain"/>
    <property type="match status" value="1"/>
</dbReference>
<dbReference type="GO" id="GO:0000149">
    <property type="term" value="F:SNARE binding"/>
    <property type="evidence" value="ECO:0007669"/>
    <property type="project" value="TreeGrafter"/>
</dbReference>
<dbReference type="GO" id="GO:0008270">
    <property type="term" value="F:zinc ion binding"/>
    <property type="evidence" value="ECO:0007669"/>
    <property type="project" value="InterPro"/>
</dbReference>
<dbReference type="InterPro" id="IPR007123">
    <property type="entry name" value="Gelsolin-like_dom"/>
</dbReference>
<dbReference type="SUPFAM" id="SSF81811">
    <property type="entry name" value="Helical domain of Sec23/24"/>
    <property type="match status" value="1"/>
</dbReference>
<comment type="similarity">
    <text evidence="1">Belongs to the SEC23/SEC24 family. SEC24 subfamily.</text>
</comment>
<dbReference type="GO" id="GO:0090110">
    <property type="term" value="P:COPII-coated vesicle cargo loading"/>
    <property type="evidence" value="ECO:0007669"/>
    <property type="project" value="TreeGrafter"/>
</dbReference>
<dbReference type="Pfam" id="PF00626">
    <property type="entry name" value="Gelsolin"/>
    <property type="match status" value="1"/>
</dbReference>
<dbReference type="InterPro" id="IPR006896">
    <property type="entry name" value="Sec23/24_trunk_dom"/>
</dbReference>
<evidence type="ECO:0000313" key="10">
    <source>
        <dbReference type="EMBL" id="KXN69974.1"/>
    </source>
</evidence>
<reference evidence="10 11" key="1">
    <citation type="journal article" date="2015" name="Genome Biol. Evol.">
        <title>Phylogenomic analyses indicate that early fungi evolved digesting cell walls of algal ancestors of land plants.</title>
        <authorList>
            <person name="Chang Y."/>
            <person name="Wang S."/>
            <person name="Sekimoto S."/>
            <person name="Aerts A.L."/>
            <person name="Choi C."/>
            <person name="Clum A."/>
            <person name="LaButti K.M."/>
            <person name="Lindquist E.A."/>
            <person name="Yee Ngan C."/>
            <person name="Ohm R.A."/>
            <person name="Salamov A.A."/>
            <person name="Grigoriev I.V."/>
            <person name="Spatafora J.W."/>
            <person name="Berbee M.L."/>
        </authorList>
    </citation>
    <scope>NUCLEOTIDE SEQUENCE [LARGE SCALE GENOMIC DNA]</scope>
    <source>
        <strain evidence="10 11">NRRL 28638</strain>
    </source>
</reference>
<dbReference type="GO" id="GO:0030127">
    <property type="term" value="C:COPII vesicle coat"/>
    <property type="evidence" value="ECO:0007669"/>
    <property type="project" value="InterPro"/>
</dbReference>
<evidence type="ECO:0000259" key="9">
    <source>
        <dbReference type="Pfam" id="PF08033"/>
    </source>
</evidence>
<feature type="region of interest" description="Disordered" evidence="4">
    <location>
        <begin position="1"/>
        <end position="187"/>
    </location>
</feature>
<dbReference type="Gene3D" id="2.60.40.1670">
    <property type="entry name" value="beta-sandwich domain of Sec23/24"/>
    <property type="match status" value="1"/>
</dbReference>
<evidence type="ECO:0000313" key="11">
    <source>
        <dbReference type="Proteomes" id="UP000070444"/>
    </source>
</evidence>
<dbReference type="SUPFAM" id="SSF53300">
    <property type="entry name" value="vWA-like"/>
    <property type="match status" value="1"/>
</dbReference>
<evidence type="ECO:0000256" key="3">
    <source>
        <dbReference type="ARBA" id="ARBA00022927"/>
    </source>
</evidence>
<protein>
    <recommendedName>
        <fullName evidence="12">Beta-sandwich domain of Sec23/24</fullName>
    </recommendedName>
</protein>
<evidence type="ECO:0000259" key="8">
    <source>
        <dbReference type="Pfam" id="PF04815"/>
    </source>
</evidence>
<dbReference type="InterPro" id="IPR050550">
    <property type="entry name" value="SEC23_SEC24_subfamily"/>
</dbReference>
<evidence type="ECO:0000256" key="4">
    <source>
        <dbReference type="SAM" id="MobiDB-lite"/>
    </source>
</evidence>
<dbReference type="Pfam" id="PF04811">
    <property type="entry name" value="Sec23_trunk"/>
    <property type="match status" value="1"/>
</dbReference>